<dbReference type="InterPro" id="IPR046960">
    <property type="entry name" value="PPR_At4g14850-like_plant"/>
</dbReference>
<proteinExistence type="predicted"/>
<organism evidence="3 4">
    <name type="scientific">Adiantum capillus-veneris</name>
    <name type="common">Maidenhair fern</name>
    <dbReference type="NCBI Taxonomy" id="13818"/>
    <lineage>
        <taxon>Eukaryota</taxon>
        <taxon>Viridiplantae</taxon>
        <taxon>Streptophyta</taxon>
        <taxon>Embryophyta</taxon>
        <taxon>Tracheophyta</taxon>
        <taxon>Polypodiopsida</taxon>
        <taxon>Polypodiidae</taxon>
        <taxon>Polypodiales</taxon>
        <taxon>Pteridineae</taxon>
        <taxon>Pteridaceae</taxon>
        <taxon>Vittarioideae</taxon>
        <taxon>Adiantum</taxon>
    </lineage>
</organism>
<evidence type="ECO:0008006" key="5">
    <source>
        <dbReference type="Google" id="ProtNLM"/>
    </source>
</evidence>
<evidence type="ECO:0000256" key="1">
    <source>
        <dbReference type="ARBA" id="ARBA00022737"/>
    </source>
</evidence>
<dbReference type="NCBIfam" id="TIGR00756">
    <property type="entry name" value="PPR"/>
    <property type="match status" value="1"/>
</dbReference>
<comment type="caution">
    <text evidence="3">The sequence shown here is derived from an EMBL/GenBank/DDBJ whole genome shotgun (WGS) entry which is preliminary data.</text>
</comment>
<gene>
    <name evidence="3" type="ORF">GOP47_0025120</name>
</gene>
<dbReference type="EMBL" id="JABFUD020000024">
    <property type="protein sequence ID" value="KAI5060700.1"/>
    <property type="molecule type" value="Genomic_DNA"/>
</dbReference>
<dbReference type="PROSITE" id="PS51375">
    <property type="entry name" value="PPR"/>
    <property type="match status" value="1"/>
</dbReference>
<evidence type="ECO:0000313" key="3">
    <source>
        <dbReference type="EMBL" id="KAI5060700.1"/>
    </source>
</evidence>
<accession>A0A9D4Z4A1</accession>
<keyword evidence="4" id="KW-1185">Reference proteome</keyword>
<dbReference type="Gene3D" id="1.25.40.10">
    <property type="entry name" value="Tetratricopeptide repeat domain"/>
    <property type="match status" value="1"/>
</dbReference>
<dbReference type="AlphaFoldDB" id="A0A9D4Z4A1"/>
<dbReference type="PANTHER" id="PTHR47926">
    <property type="entry name" value="PENTATRICOPEPTIDE REPEAT-CONTAINING PROTEIN"/>
    <property type="match status" value="1"/>
</dbReference>
<evidence type="ECO:0000256" key="2">
    <source>
        <dbReference type="PROSITE-ProRule" id="PRU00708"/>
    </source>
</evidence>
<dbReference type="InterPro" id="IPR011990">
    <property type="entry name" value="TPR-like_helical_dom_sf"/>
</dbReference>
<dbReference type="GO" id="GO:0009451">
    <property type="term" value="P:RNA modification"/>
    <property type="evidence" value="ECO:0007669"/>
    <property type="project" value="InterPro"/>
</dbReference>
<dbReference type="InterPro" id="IPR002885">
    <property type="entry name" value="PPR_rpt"/>
</dbReference>
<sequence>MQSATYASSKHVALRKMLIWAQKFTIVLLVNERCHTLHCLGRYLCQALIAGYAQQEQSQKALGYFQWMQSEGLCPYEIIYSCILKACGSMHDADMDFKIHFDMVSLGLLQKIVVLCNALVDM</sequence>
<feature type="repeat" description="PPR" evidence="2">
    <location>
        <begin position="41"/>
        <end position="75"/>
    </location>
</feature>
<dbReference type="GO" id="GO:0003723">
    <property type="term" value="F:RNA binding"/>
    <property type="evidence" value="ECO:0007669"/>
    <property type="project" value="InterPro"/>
</dbReference>
<name>A0A9D4Z4A1_ADICA</name>
<dbReference type="Proteomes" id="UP000886520">
    <property type="component" value="Chromosome 24"/>
</dbReference>
<keyword evidence="1" id="KW-0677">Repeat</keyword>
<evidence type="ECO:0000313" key="4">
    <source>
        <dbReference type="Proteomes" id="UP000886520"/>
    </source>
</evidence>
<reference evidence="3" key="1">
    <citation type="submission" date="2021-01" db="EMBL/GenBank/DDBJ databases">
        <title>Adiantum capillus-veneris genome.</title>
        <authorList>
            <person name="Fang Y."/>
            <person name="Liao Q."/>
        </authorList>
    </citation>
    <scope>NUCLEOTIDE SEQUENCE</scope>
    <source>
        <strain evidence="3">H3</strain>
        <tissue evidence="3">Leaf</tissue>
    </source>
</reference>
<protein>
    <recommendedName>
        <fullName evidence="5">Pentatricopeptide repeat-containing protein</fullName>
    </recommendedName>
</protein>
<dbReference type="PANTHER" id="PTHR47926:SF533">
    <property type="entry name" value="DYW DOMAIN-CONTAINING PROTEIN"/>
    <property type="match status" value="1"/>
</dbReference>